<dbReference type="EMBL" id="CM039435">
    <property type="protein sequence ID" value="KAI4316011.1"/>
    <property type="molecule type" value="Genomic_DNA"/>
</dbReference>
<gene>
    <name evidence="1" type="ORF">L6164_024031</name>
</gene>
<evidence type="ECO:0000313" key="1">
    <source>
        <dbReference type="EMBL" id="KAI4316011.1"/>
    </source>
</evidence>
<proteinExistence type="predicted"/>
<sequence length="2656" mass="301243">MLQINSFKNFRRGCWLIVAIIKDILDQKLSEVEFSEEICRFLAICNRQQLINSWEISKKVEWNFVEMSIGASDVIAILNCLGKVTWEQARYSLCFDSLVEELDQEKNKLQANIEDLNENVQETEENTIRVGKRIELELRESKDVIKEVHELVKKVKPKKTCCQGPCPDLIWQYRLGRQVANKTNAMKQLNAQFQPQKFSRIQSLPGMGYYSSEDFIPFKSTKKASDELSKALKDPKIRRIGLYGMGGCGKTTLVKEVGNEAEKLFKKVIFVAVSSTLEVRKIQGSIADALKLTLKEENEPERAKRLYMRLSISEKILIILDDVWEELDFEAIGIPFDDTHKGCRILLTTRLRGVCVSLKCHKMVRLDLLSEKEAWQLFKRHAGINEDASEKSLKGLPRVISKACKGLPVAIAAIASALKDKTLEEWKEACDLLKRYELVDIAKNSKDPYASLRLSYDHLKKKEAQDLFLLCSLFPEDSEIKEEDLIRMGIGLGLFENVYSCGSARIRGRATIRKLLDSFLLLQTKEGISVMLHDILRAVALNIADKKIQTILEPTVRPSLMELLERVATEEITKLYCHNIHEFPLQFKCPKLEILIVCKDGKGSPEVPDEFFNEMARLKVLTIIDKSSWQNSTLMLPTSMWSLKCLRTLCIRGCRLDFIFSLQHLQHLEILEFCDCSIIQLPNDIVKLKKLNMLDVSRCRVRGNPYKVLGNCPGLEELYFSEIDLDEEELKDQNLAELFGKNDYLIKLERYNVQIGACVDKLKDDLKSRFLSVSPYSDKDTSISTTVIKDLAQRAEVLFLENIPKSCENVIPDIVYQEGGCLNDLIELLLRDSVGIRCLIDTTNQLNQIGTVFSKLHKLRITGMKYMEDFCRGEPPCVLFEQLKELECSQLPVLSSLGKPYLCNLVILKLESCPKLEYLFTPAVAVSLVLLEELKITKCHGLIYIIGDDTEEDIIDDNDQKAYGSVFTKLKELVVGDCSKLEYLIPLSFAWGLENLEILKIYLAPNLKYALGEYNHTHQSCNQNQNLTQIINLPVLKVLELLNLEEIISIFPENFNAKFPDVLESHIVDNCPNLDTIISTNVLKVYSDIKVQENDEPLRKAKLFFMPSGTSIIAENIKQWVCAPIRQAGYSLRFKRYVDELRTEKETLKFTRQSLEVRVERETLEIDRDVKGWLDNAGTLIDEAEKLEQEAIANRSCCLGRVPNWIQRYRMGKQAARKINAIIKHNQSREFQKFSQHASLPRMEDYFQEDFIFFDSRKIAYYSLLESFKEDEISIVGLYGERGVGKTTLAKQVGKEAEHLFDRVIFVVVPSKPEVRKIQEKIARSLDWKLKEEDELERARWLFTRLSSAERILLILDDVCDGLNLEVIGIPFGVNRKGCSVLIITQFKQVCIMMDCRRMFPLSLLTAEEAWALFGKHAQITEDTNNSLNEEAKRVTQECGGLPLAIAAVASTLRGKTEVEWKKALKKLQSSMDMEVGWGNIRKCLQFSYDNLADEIAKSLFLLCSLFPKDFEIHEEYLMRYGIVLSLFGEVSSYERARNQLSVAKEKLIDSCLLLKVNEGQCVKMHDLFHELALSIAVANEEEIVVLEKIHEWPLRRNTTTLRYLWCENADKFPNGLDFPKLDFLYLGVSEVLPDKLFKGMKNLRVLVLRCKSYHQDKPNLTLTKSILSLPNLLSLFLEGWRLGDISFVGSLKRLEALVLWNCSFQELPVEITELRNLRLLDLSECVIKRNAFEAIGRCSQLQELYYLGNSYLEWEYQGHDGVAFFQENEISLKLERYCIEIGDTYRVFRKGDFSTSRGLSIEYFDASTSNETVKNLVQRAEVLSLEQIYEGCENVIPDMIQQIGEGINELIELQLCDSGEIKCITDATAHVGAFFPRLTKLRIKSLWHMEALFCGPILAGSFQKLKNLELCDCPWLKSLFTVSVAQSLEMLEVMIITRCDSLKHIIWDAAADTEAEEVIIIIDDDQKSISAFPKLELLIVQDCEDLEYLGGHWLFNLCSLKKLMEVFGVPHGEDSQAIMLPTLKMLKFIDLPDLVEVSLGFKLHHATNTVVKDCPKFLGSVDGFQIFPQVQNPAEKEFRELNSESEDEEVRELDSESEEQTGDDIIWQSIARSQEKSEVHNAQAGTSSIINTASSSGEVDIVHGSSTNISMEDKDDLQASLDHDVSPLAATNQDVTSSGLIAAPDKEYQTPVIKASSSSEVIQVQSSSSNIIKGDRHTTPQTSLTQDANMNEDQRSRSKKEGGSIFNLPMYHGDNFENGDGHSGNAIEGPTLQTIKEPVQDKATLKSDQNDHGINFRKGKDSQRQEFDTSNNAENAAKEASKESVHGLVPVSEKYSATTSLPGGNDFDSQTATNQVVNLNDPLAATNSGYTTPEDGDQMKMEEMNVIEQSETQMAIPLSGKMPTELDLSKATETIMNFPKLQEDSSQGPSKEGKHEYQRENVNTGAGSSGAATLKLPPVPVAQNVDITIPAVIPAPTQGPITPVSLAPVHALPTDQVDPMTSNIGKPLMTLEEEYSSFRDIVAIKKKHIPLLEQAITSYPSLWTWHEKSRHPQMTQFGYIMLGNMLEFLASTKWRDLTEEKKAEFLFLLDGLEAFGFDTQWLANTCARIKGRKTINRMKMLEQQAMTLESELHKTKLELDGIRVELEDFNNFIGF</sequence>
<protein>
    <submittedName>
        <fullName evidence="1">Uncharacterized protein</fullName>
    </submittedName>
</protein>
<comment type="caution">
    <text evidence="1">The sequence shown here is derived from an EMBL/GenBank/DDBJ whole genome shotgun (WGS) entry which is preliminary data.</text>
</comment>
<reference evidence="1 2" key="1">
    <citation type="journal article" date="2022" name="DNA Res.">
        <title>Chromosomal-level genome assembly of the orchid tree Bauhinia variegata (Leguminosae; Cercidoideae) supports the allotetraploid origin hypothesis of Bauhinia.</title>
        <authorList>
            <person name="Zhong Y."/>
            <person name="Chen Y."/>
            <person name="Zheng D."/>
            <person name="Pang J."/>
            <person name="Liu Y."/>
            <person name="Luo S."/>
            <person name="Meng S."/>
            <person name="Qian L."/>
            <person name="Wei D."/>
            <person name="Dai S."/>
            <person name="Zhou R."/>
        </authorList>
    </citation>
    <scope>NUCLEOTIDE SEQUENCE [LARGE SCALE GENOMIC DNA]</scope>
    <source>
        <strain evidence="1">BV-YZ2020</strain>
    </source>
</reference>
<keyword evidence="2" id="KW-1185">Reference proteome</keyword>
<dbReference type="Proteomes" id="UP000828941">
    <property type="component" value="Chromosome 10"/>
</dbReference>
<organism evidence="1 2">
    <name type="scientific">Bauhinia variegata</name>
    <name type="common">Purple orchid tree</name>
    <name type="synonym">Phanera variegata</name>
    <dbReference type="NCBI Taxonomy" id="167791"/>
    <lineage>
        <taxon>Eukaryota</taxon>
        <taxon>Viridiplantae</taxon>
        <taxon>Streptophyta</taxon>
        <taxon>Embryophyta</taxon>
        <taxon>Tracheophyta</taxon>
        <taxon>Spermatophyta</taxon>
        <taxon>Magnoliopsida</taxon>
        <taxon>eudicotyledons</taxon>
        <taxon>Gunneridae</taxon>
        <taxon>Pentapetalae</taxon>
        <taxon>rosids</taxon>
        <taxon>fabids</taxon>
        <taxon>Fabales</taxon>
        <taxon>Fabaceae</taxon>
        <taxon>Cercidoideae</taxon>
        <taxon>Cercideae</taxon>
        <taxon>Bauhiniinae</taxon>
        <taxon>Bauhinia</taxon>
    </lineage>
</organism>
<accession>A0ACB9LWI4</accession>
<name>A0ACB9LWI4_BAUVA</name>
<evidence type="ECO:0000313" key="2">
    <source>
        <dbReference type="Proteomes" id="UP000828941"/>
    </source>
</evidence>